<organism evidence="1 2">
    <name type="scientific">Geodia barretti</name>
    <name type="common">Barrett's horny sponge</name>
    <dbReference type="NCBI Taxonomy" id="519541"/>
    <lineage>
        <taxon>Eukaryota</taxon>
        <taxon>Metazoa</taxon>
        <taxon>Porifera</taxon>
        <taxon>Demospongiae</taxon>
        <taxon>Heteroscleromorpha</taxon>
        <taxon>Tetractinellida</taxon>
        <taxon>Astrophorina</taxon>
        <taxon>Geodiidae</taxon>
        <taxon>Geodia</taxon>
    </lineage>
</organism>
<sequence length="67" mass="7638">GFSTFVLYSNIPRKSLCKLQALHTKLKLQGERLCGIQWCHTVKQVITPFPGLRTTIHHTPVRPPDTQ</sequence>
<protein>
    <submittedName>
        <fullName evidence="1">Uncharacterized protein</fullName>
    </submittedName>
</protein>
<comment type="caution">
    <text evidence="1">The sequence shown here is derived from an EMBL/GenBank/DDBJ whole genome shotgun (WGS) entry which is preliminary data.</text>
</comment>
<gene>
    <name evidence="1" type="ORF">GBAR_LOCUS29053</name>
</gene>
<name>A0AA35TRH6_GEOBA</name>
<dbReference type="Proteomes" id="UP001174909">
    <property type="component" value="Unassembled WGS sequence"/>
</dbReference>
<dbReference type="EMBL" id="CASHTH010004072">
    <property type="protein sequence ID" value="CAI8053120.1"/>
    <property type="molecule type" value="Genomic_DNA"/>
</dbReference>
<evidence type="ECO:0000313" key="2">
    <source>
        <dbReference type="Proteomes" id="UP001174909"/>
    </source>
</evidence>
<accession>A0AA35TRH6</accession>
<evidence type="ECO:0000313" key="1">
    <source>
        <dbReference type="EMBL" id="CAI8053120.1"/>
    </source>
</evidence>
<keyword evidence="2" id="KW-1185">Reference proteome</keyword>
<dbReference type="AlphaFoldDB" id="A0AA35TRH6"/>
<reference evidence="1" key="1">
    <citation type="submission" date="2023-03" db="EMBL/GenBank/DDBJ databases">
        <authorList>
            <person name="Steffen K."/>
            <person name="Cardenas P."/>
        </authorList>
    </citation>
    <scope>NUCLEOTIDE SEQUENCE</scope>
</reference>
<proteinExistence type="predicted"/>
<feature type="non-terminal residue" evidence="1">
    <location>
        <position position="67"/>
    </location>
</feature>